<proteinExistence type="predicted"/>
<dbReference type="EMBL" id="KZ857534">
    <property type="protein sequence ID" value="RDX40856.1"/>
    <property type="molecule type" value="Genomic_DNA"/>
</dbReference>
<keyword evidence="3" id="KW-1185">Reference proteome</keyword>
<evidence type="ECO:0000313" key="2">
    <source>
        <dbReference type="EMBL" id="RDX40856.1"/>
    </source>
</evidence>
<feature type="compositionally biased region" description="Pro residues" evidence="1">
    <location>
        <begin position="23"/>
        <end position="35"/>
    </location>
</feature>
<organism evidence="2 3">
    <name type="scientific">Lentinus brumalis</name>
    <dbReference type="NCBI Taxonomy" id="2498619"/>
    <lineage>
        <taxon>Eukaryota</taxon>
        <taxon>Fungi</taxon>
        <taxon>Dikarya</taxon>
        <taxon>Basidiomycota</taxon>
        <taxon>Agaricomycotina</taxon>
        <taxon>Agaricomycetes</taxon>
        <taxon>Polyporales</taxon>
        <taxon>Polyporaceae</taxon>
        <taxon>Lentinus</taxon>
    </lineage>
</organism>
<dbReference type="AlphaFoldDB" id="A0A371CKN8"/>
<accession>A0A371CKN8</accession>
<feature type="region of interest" description="Disordered" evidence="1">
    <location>
        <begin position="21"/>
        <end position="50"/>
    </location>
</feature>
<dbReference type="OrthoDB" id="2986010at2759"/>
<gene>
    <name evidence="2" type="ORF">OH76DRAFT_1412628</name>
</gene>
<protein>
    <submittedName>
        <fullName evidence="2">Uncharacterized protein</fullName>
    </submittedName>
</protein>
<name>A0A371CKN8_9APHY</name>
<reference evidence="2 3" key="1">
    <citation type="journal article" date="2018" name="Biotechnol. Biofuels">
        <title>Integrative visual omics of the white-rot fungus Polyporus brumalis exposes the biotechnological potential of its oxidative enzymes for delignifying raw plant biomass.</title>
        <authorList>
            <person name="Miyauchi S."/>
            <person name="Rancon A."/>
            <person name="Drula E."/>
            <person name="Hage H."/>
            <person name="Chaduli D."/>
            <person name="Favel A."/>
            <person name="Grisel S."/>
            <person name="Henrissat B."/>
            <person name="Herpoel-Gimbert I."/>
            <person name="Ruiz-Duenas F.J."/>
            <person name="Chevret D."/>
            <person name="Hainaut M."/>
            <person name="Lin J."/>
            <person name="Wang M."/>
            <person name="Pangilinan J."/>
            <person name="Lipzen A."/>
            <person name="Lesage-Meessen L."/>
            <person name="Navarro D."/>
            <person name="Riley R."/>
            <person name="Grigoriev I.V."/>
            <person name="Zhou S."/>
            <person name="Raouche S."/>
            <person name="Rosso M.N."/>
        </authorList>
    </citation>
    <scope>NUCLEOTIDE SEQUENCE [LARGE SCALE GENOMIC DNA]</scope>
    <source>
        <strain evidence="2 3">BRFM 1820</strain>
    </source>
</reference>
<evidence type="ECO:0000256" key="1">
    <source>
        <dbReference type="SAM" id="MobiDB-lite"/>
    </source>
</evidence>
<feature type="compositionally biased region" description="Basic and acidic residues" evidence="1">
    <location>
        <begin position="40"/>
        <end position="50"/>
    </location>
</feature>
<evidence type="ECO:0000313" key="3">
    <source>
        <dbReference type="Proteomes" id="UP000256964"/>
    </source>
</evidence>
<sequence>MTDHVEGGRPITVIAIPEAVTPVAPPPPMTPPPTATPRSNSERSRLRRPDSVMSITGQWPVPQVIVYYREMKIAWGREAIAALGKMEFMKWLFITFVWTPPDPTVAFTNAHYEGSLFARNAVLFGTFYNTFGKDDSGPVMLGSLGWAELIRNVARIELIYNDG</sequence>
<dbReference type="Proteomes" id="UP000256964">
    <property type="component" value="Unassembled WGS sequence"/>
</dbReference>